<dbReference type="SUPFAM" id="SSF51735">
    <property type="entry name" value="NAD(P)-binding Rossmann-fold domains"/>
    <property type="match status" value="1"/>
</dbReference>
<dbReference type="PANTHER" id="PTHR43242">
    <property type="entry name" value="NAD(P)-BINDING ROSSMANN-FOLD SUPERFAMILY PROTEIN"/>
    <property type="match status" value="1"/>
</dbReference>
<dbReference type="AlphaFoldDB" id="H9BX38"/>
<dbReference type="Pfam" id="PF04321">
    <property type="entry name" value="RmlD_sub_bind"/>
    <property type="match status" value="1"/>
</dbReference>
<organism evidence="2">
    <name type="scientific">uncultured bacterium W5-47b</name>
    <dbReference type="NCBI Taxonomy" id="1130998"/>
    <lineage>
        <taxon>Bacteria</taxon>
        <taxon>environmental samples</taxon>
    </lineage>
</organism>
<evidence type="ECO:0000313" key="2">
    <source>
        <dbReference type="EMBL" id="AFD03360.1"/>
    </source>
</evidence>
<dbReference type="InterPro" id="IPR029903">
    <property type="entry name" value="RmlD-like-bd"/>
</dbReference>
<name>H9BX38_9BACT</name>
<proteinExistence type="predicted"/>
<protein>
    <submittedName>
        <fullName evidence="2">dTDP-4-dehydrorhamnose reductase</fullName>
    </submittedName>
</protein>
<feature type="domain" description="RmlD-like substrate binding" evidence="1">
    <location>
        <begin position="4"/>
        <end position="292"/>
    </location>
</feature>
<evidence type="ECO:0000259" key="1">
    <source>
        <dbReference type="Pfam" id="PF04321"/>
    </source>
</evidence>
<reference evidence="2" key="1">
    <citation type="submission" date="2011-11" db="EMBL/GenBank/DDBJ databases">
        <title>Construction and analysis of a metagenome of deep-sea sediment.</title>
        <authorList>
            <person name="Huo Y.-Y."/>
            <person name="Cheng H."/>
            <person name="Wu M."/>
        </authorList>
    </citation>
    <scope>NUCLEOTIDE SEQUENCE</scope>
</reference>
<dbReference type="EMBL" id="JQ085823">
    <property type="protein sequence ID" value="AFD03360.1"/>
    <property type="molecule type" value="Genomic_DNA"/>
</dbReference>
<accession>H9BX38</accession>
<dbReference type="PANTHER" id="PTHR43242:SF1">
    <property type="entry name" value="NAD(P)-BINDING ROSSMANN-FOLD SUPERFAMILY PROTEIN"/>
    <property type="match status" value="1"/>
</dbReference>
<sequence length="295" mass="33092">MSRKFLITGGSGLLGQYLNVEAAKEDDILTIYNNNVGNCSEFKSTKADITNFNMMKEIFSSSKPDVVIHTAAVTNPIPLRGQNPKDVYNVNVNATKNIADLCKQFDAKLIYISTDLVYAGYRGSMLKEEAKLIPVSLYAETKLMGEMKVIETLENYLILRTALLYGFGLNHSRCHFHKMTEELKNGNPVKLFVDQFRTPIFLQDAAEITIKIAQMDINSETINLGGVERVSRYELGKFLCSVGNYDKTLLQKVSLDDIPELPKVEDVSLNTDKLQALGFKQMSIEESISKIIRVN</sequence>
<dbReference type="InterPro" id="IPR036291">
    <property type="entry name" value="NAD(P)-bd_dom_sf"/>
</dbReference>
<dbReference type="CDD" id="cd05254">
    <property type="entry name" value="dTDP_HR_like_SDR_e"/>
    <property type="match status" value="1"/>
</dbReference>
<dbReference type="Gene3D" id="3.40.50.720">
    <property type="entry name" value="NAD(P)-binding Rossmann-like Domain"/>
    <property type="match status" value="1"/>
</dbReference>